<evidence type="ECO:0000313" key="1">
    <source>
        <dbReference type="EMBL" id="GAI18715.1"/>
    </source>
</evidence>
<dbReference type="AlphaFoldDB" id="X1MVI0"/>
<comment type="caution">
    <text evidence="1">The sequence shown here is derived from an EMBL/GenBank/DDBJ whole genome shotgun (WGS) entry which is preliminary data.</text>
</comment>
<dbReference type="EMBL" id="BARV01022215">
    <property type="protein sequence ID" value="GAI18715.1"/>
    <property type="molecule type" value="Genomic_DNA"/>
</dbReference>
<protein>
    <submittedName>
        <fullName evidence="1">Uncharacterized protein</fullName>
    </submittedName>
</protein>
<feature type="non-terminal residue" evidence="1">
    <location>
        <position position="1"/>
    </location>
</feature>
<proteinExistence type="predicted"/>
<gene>
    <name evidence="1" type="ORF">S06H3_36645</name>
</gene>
<organism evidence="1">
    <name type="scientific">marine sediment metagenome</name>
    <dbReference type="NCBI Taxonomy" id="412755"/>
    <lineage>
        <taxon>unclassified sequences</taxon>
        <taxon>metagenomes</taxon>
        <taxon>ecological metagenomes</taxon>
    </lineage>
</organism>
<sequence>GHWFFYCPKCGNWFGDGYLSMFYIDKLVRERLGKKPKEIPENLQFLAEQPLLSYDQNVVIEKVIAEGKKISKRRNKYGIK</sequence>
<name>X1MVI0_9ZZZZ</name>
<reference evidence="1" key="1">
    <citation type="journal article" date="2014" name="Front. Microbiol.">
        <title>High frequency of phylogenetically diverse reductive dehalogenase-homologous genes in deep subseafloor sedimentary metagenomes.</title>
        <authorList>
            <person name="Kawai M."/>
            <person name="Futagami T."/>
            <person name="Toyoda A."/>
            <person name="Takaki Y."/>
            <person name="Nishi S."/>
            <person name="Hori S."/>
            <person name="Arai W."/>
            <person name="Tsubouchi T."/>
            <person name="Morono Y."/>
            <person name="Uchiyama I."/>
            <person name="Ito T."/>
            <person name="Fujiyama A."/>
            <person name="Inagaki F."/>
            <person name="Takami H."/>
        </authorList>
    </citation>
    <scope>NUCLEOTIDE SEQUENCE</scope>
    <source>
        <strain evidence="1">Expedition CK06-06</strain>
    </source>
</reference>
<accession>X1MVI0</accession>